<dbReference type="AlphaFoldDB" id="A0A839Y3A5"/>
<dbReference type="RefSeq" id="WP_183787560.1">
    <property type="nucleotide sequence ID" value="NZ_JACIBS010000021.1"/>
</dbReference>
<gene>
    <name evidence="1" type="ORF">FB384_005358</name>
</gene>
<name>A0A839Y3A5_9PSEU</name>
<dbReference type="EMBL" id="JACIBS010000021">
    <property type="protein sequence ID" value="MBB3666395.1"/>
    <property type="molecule type" value="Genomic_DNA"/>
</dbReference>
<protein>
    <submittedName>
        <fullName evidence="1">Uncharacterized protein</fullName>
    </submittedName>
</protein>
<dbReference type="Proteomes" id="UP000564573">
    <property type="component" value="Unassembled WGS sequence"/>
</dbReference>
<proteinExistence type="predicted"/>
<accession>A0A839Y3A5</accession>
<evidence type="ECO:0000313" key="2">
    <source>
        <dbReference type="Proteomes" id="UP000564573"/>
    </source>
</evidence>
<reference evidence="1 2" key="1">
    <citation type="submission" date="2020-08" db="EMBL/GenBank/DDBJ databases">
        <title>Sequencing the genomes of 1000 actinobacteria strains.</title>
        <authorList>
            <person name="Klenk H.-P."/>
        </authorList>
    </citation>
    <scope>NUCLEOTIDE SEQUENCE [LARGE SCALE GENOMIC DNA]</scope>
    <source>
        <strain evidence="1 2">DSM 45267</strain>
    </source>
</reference>
<evidence type="ECO:0000313" key="1">
    <source>
        <dbReference type="EMBL" id="MBB3666395.1"/>
    </source>
</evidence>
<sequence>MTTCESEWDEDSRAHVLALLAVEEQTCRCGGYLPETSDPANEGRYTASPPVRCYRCEVLHAHMQSYDKPDPAWVAWPVEKR</sequence>
<organism evidence="1 2">
    <name type="scientific">Prauserella sediminis</name>
    <dbReference type="NCBI Taxonomy" id="577680"/>
    <lineage>
        <taxon>Bacteria</taxon>
        <taxon>Bacillati</taxon>
        <taxon>Actinomycetota</taxon>
        <taxon>Actinomycetes</taxon>
        <taxon>Pseudonocardiales</taxon>
        <taxon>Pseudonocardiaceae</taxon>
        <taxon>Prauserella</taxon>
        <taxon>Prauserella salsuginis group</taxon>
    </lineage>
</organism>
<keyword evidence="2" id="KW-1185">Reference proteome</keyword>
<comment type="caution">
    <text evidence="1">The sequence shown here is derived from an EMBL/GenBank/DDBJ whole genome shotgun (WGS) entry which is preliminary data.</text>
</comment>